<sequence>MIATVDVDPTSNTYCTVISRVDLPHARDEVHHTGWNACSSCFGDANVKRSHLVVPCLNSSRIYFIDTTDPKNLTLAKTLEPDQLLNNDVSFPHTSHCLADGNIMISTLGDADGNGKGDFLLVDSNSFEISGKWVKGEAVPLNYDFWYQPRHNVMISTEWGPPKLIKLGFQLDDVLSAKYGSKLHVWDWKERTLKQSIELDPKDGCMPLEIRFMHNPDSVHCFVGTALGSAIYHIHQQSATGKFVAGKVIQVASKKVNNWALPDMPGLITDILISLDDRFLYFSCWLHGDIRQYDISDPFNPKLVGQVFLGGSIHTDSKVEVVHDTELQERPSPCVVKGKHIEGAPQMLQLSLDGQRLYVTTSLYSIWDRQFYPTLTQAGGVMLQVDVDTTKGGLRLNPDFLIDFGALPDGPFLAHEMRYPGGDCSSDIWT</sequence>
<keyword evidence="7" id="KW-1185">Reference proteome</keyword>
<dbReference type="Gene3D" id="2.130.10.10">
    <property type="entry name" value="YVTN repeat-like/Quinoprotein amine dehydrogenase"/>
    <property type="match status" value="1"/>
</dbReference>
<dbReference type="InterPro" id="IPR015943">
    <property type="entry name" value="WD40/YVTN_repeat-like_dom_sf"/>
</dbReference>
<evidence type="ECO:0000313" key="8">
    <source>
        <dbReference type="WBParaSite" id="PSAMB.scaffold7003size8438.g29450.t1"/>
    </source>
</evidence>
<dbReference type="PANTHER" id="PTHR23300:SF0">
    <property type="entry name" value="METHANETHIOL OXIDASE"/>
    <property type="match status" value="1"/>
</dbReference>
<comment type="catalytic activity">
    <reaction evidence="6">
        <text>methanethiol + O2 + H2O = hydrogen sulfide + formaldehyde + H2O2 + H(+)</text>
        <dbReference type="Rhea" id="RHEA:11812"/>
        <dbReference type="ChEBI" id="CHEBI:15377"/>
        <dbReference type="ChEBI" id="CHEBI:15378"/>
        <dbReference type="ChEBI" id="CHEBI:15379"/>
        <dbReference type="ChEBI" id="CHEBI:16007"/>
        <dbReference type="ChEBI" id="CHEBI:16240"/>
        <dbReference type="ChEBI" id="CHEBI:16842"/>
        <dbReference type="ChEBI" id="CHEBI:29919"/>
        <dbReference type="EC" id="1.8.3.4"/>
    </reaction>
</comment>
<evidence type="ECO:0000256" key="6">
    <source>
        <dbReference type="ARBA" id="ARBA00047539"/>
    </source>
</evidence>
<dbReference type="GO" id="GO:0018549">
    <property type="term" value="F:methanethiol oxidase activity"/>
    <property type="evidence" value="ECO:0007669"/>
    <property type="project" value="UniProtKB-EC"/>
</dbReference>
<dbReference type="InterPro" id="IPR008826">
    <property type="entry name" value="Se-bd"/>
</dbReference>
<evidence type="ECO:0000313" key="7">
    <source>
        <dbReference type="Proteomes" id="UP000887566"/>
    </source>
</evidence>
<dbReference type="EC" id="1.8.3.4" evidence="3"/>
<proteinExistence type="inferred from homology"/>
<dbReference type="SUPFAM" id="SSF75011">
    <property type="entry name" value="3-carboxy-cis,cis-mucoante lactonizing enzyme"/>
    <property type="match status" value="1"/>
</dbReference>
<evidence type="ECO:0000256" key="4">
    <source>
        <dbReference type="ARBA" id="ARBA00015601"/>
    </source>
</evidence>
<evidence type="ECO:0000256" key="5">
    <source>
        <dbReference type="ARBA" id="ARBA00023266"/>
    </source>
</evidence>
<dbReference type="WBParaSite" id="PSAMB.scaffold7003size8438.g29450.t1">
    <property type="protein sequence ID" value="PSAMB.scaffold7003size8438.g29450.t1"/>
    <property type="gene ID" value="PSAMB.scaffold7003size8438.g29450"/>
</dbReference>
<keyword evidence="5" id="KW-0711">Selenium</keyword>
<protein>
    <recommendedName>
        <fullName evidence="4">Methanethiol oxidase</fullName>
        <ecNumber evidence="3">1.8.3.4</ecNumber>
    </recommendedName>
</protein>
<comment type="similarity">
    <text evidence="2">Belongs to the selenium-binding protein family.</text>
</comment>
<dbReference type="GO" id="GO:0008430">
    <property type="term" value="F:selenium binding"/>
    <property type="evidence" value="ECO:0007669"/>
    <property type="project" value="InterPro"/>
</dbReference>
<evidence type="ECO:0000256" key="3">
    <source>
        <dbReference type="ARBA" id="ARBA00012510"/>
    </source>
</evidence>
<evidence type="ECO:0000256" key="2">
    <source>
        <dbReference type="ARBA" id="ARBA00005606"/>
    </source>
</evidence>
<organism evidence="7 8">
    <name type="scientific">Plectus sambesii</name>
    <dbReference type="NCBI Taxonomy" id="2011161"/>
    <lineage>
        <taxon>Eukaryota</taxon>
        <taxon>Metazoa</taxon>
        <taxon>Ecdysozoa</taxon>
        <taxon>Nematoda</taxon>
        <taxon>Chromadorea</taxon>
        <taxon>Plectida</taxon>
        <taxon>Plectina</taxon>
        <taxon>Plectoidea</taxon>
        <taxon>Plectidae</taxon>
        <taxon>Plectus</taxon>
    </lineage>
</organism>
<dbReference type="AlphaFoldDB" id="A0A914X723"/>
<evidence type="ECO:0000256" key="1">
    <source>
        <dbReference type="ARBA" id="ARBA00005177"/>
    </source>
</evidence>
<comment type="pathway">
    <text evidence="1">Organosulfur degradation.</text>
</comment>
<dbReference type="Pfam" id="PF05694">
    <property type="entry name" value="SBP56"/>
    <property type="match status" value="1"/>
</dbReference>
<dbReference type="Proteomes" id="UP000887566">
    <property type="component" value="Unplaced"/>
</dbReference>
<accession>A0A914X723</accession>
<reference evidence="8" key="1">
    <citation type="submission" date="2022-11" db="UniProtKB">
        <authorList>
            <consortium name="WormBaseParasite"/>
        </authorList>
    </citation>
    <scope>IDENTIFICATION</scope>
</reference>
<dbReference type="PANTHER" id="PTHR23300">
    <property type="entry name" value="METHANETHIOL OXIDASE"/>
    <property type="match status" value="1"/>
</dbReference>
<name>A0A914X723_9BILA</name>